<sequence>MALSLGQARRGAGADVVVQRRAGLAQSSNYTLASSPNGQERVQQGAYGLVYLMARYQFNRQLSLQVNLNNAFDKKYCSQIGYYGASAWGAPPSVVATLNYRFQ</sequence>
<dbReference type="SUPFAM" id="SSF56935">
    <property type="entry name" value="Porins"/>
    <property type="match status" value="1"/>
</dbReference>
<dbReference type="InterPro" id="IPR036942">
    <property type="entry name" value="Beta-barrel_TonB_sf"/>
</dbReference>
<keyword evidence="9" id="KW-1185">Reference proteome</keyword>
<dbReference type="STRING" id="398578.Daci_4973"/>
<reference evidence="8 9" key="1">
    <citation type="journal article" date="2004" name="Appl. Environ. Microbiol.">
        <title>Mineralization of individual congeners of linear alkylbenzenesulfonate by defined pairs of heterotrophic bacteria.</title>
        <authorList>
            <person name="Schleheck D."/>
            <person name="Knepper T.P."/>
            <person name="Fischer K."/>
            <person name="Cook A.M."/>
        </authorList>
    </citation>
    <scope>NUCLEOTIDE SEQUENCE [LARGE SCALE GENOMIC DNA]</scope>
    <source>
        <strain evidence="9">DSM 14801 / SPH-1</strain>
    </source>
</reference>
<dbReference type="AlphaFoldDB" id="A9BMQ7"/>
<dbReference type="GO" id="GO:0009279">
    <property type="term" value="C:cell outer membrane"/>
    <property type="evidence" value="ECO:0007669"/>
    <property type="project" value="UniProtKB-SubCell"/>
</dbReference>
<dbReference type="eggNOG" id="COG4773">
    <property type="taxonomic scope" value="Bacteria"/>
</dbReference>
<evidence type="ECO:0000256" key="7">
    <source>
        <dbReference type="PROSITE-ProRule" id="PRU01360"/>
    </source>
</evidence>
<keyword evidence="4 7" id="KW-0812">Transmembrane</keyword>
<name>A9BMQ7_DELAS</name>
<dbReference type="KEGG" id="dac:Daci_4973"/>
<comment type="subcellular location">
    <subcellularLocation>
        <location evidence="1 7">Cell outer membrane</location>
        <topology evidence="1 7">Multi-pass membrane protein</topology>
    </subcellularLocation>
</comment>
<keyword evidence="6 7" id="KW-0998">Cell outer membrane</keyword>
<protein>
    <submittedName>
        <fullName evidence="8">Outer membrane receptor for ferric coprogen and ferric-rhodotorulic acid-like protein</fullName>
    </submittedName>
</protein>
<dbReference type="HOGENOM" id="CLU_2259153_0_0_4"/>
<keyword evidence="3 7" id="KW-1134">Transmembrane beta strand</keyword>
<dbReference type="PANTHER" id="PTHR32552">
    <property type="entry name" value="FERRICHROME IRON RECEPTOR-RELATED"/>
    <property type="match status" value="1"/>
</dbReference>
<dbReference type="InterPro" id="IPR039426">
    <property type="entry name" value="TonB-dep_rcpt-like"/>
</dbReference>
<keyword evidence="5 7" id="KW-0472">Membrane</keyword>
<evidence type="ECO:0000256" key="6">
    <source>
        <dbReference type="ARBA" id="ARBA00023237"/>
    </source>
</evidence>
<dbReference type="PROSITE" id="PS52016">
    <property type="entry name" value="TONB_DEPENDENT_REC_3"/>
    <property type="match status" value="1"/>
</dbReference>
<evidence type="ECO:0000256" key="3">
    <source>
        <dbReference type="ARBA" id="ARBA00022452"/>
    </source>
</evidence>
<accession>A9BMQ7</accession>
<keyword evidence="8" id="KW-0675">Receptor</keyword>
<keyword evidence="2 7" id="KW-0813">Transport</keyword>
<evidence type="ECO:0000313" key="8">
    <source>
        <dbReference type="EMBL" id="ABX37602.1"/>
    </source>
</evidence>
<evidence type="ECO:0000256" key="2">
    <source>
        <dbReference type="ARBA" id="ARBA00022448"/>
    </source>
</evidence>
<dbReference type="GO" id="GO:0015344">
    <property type="term" value="F:siderophore uptake transmembrane transporter activity"/>
    <property type="evidence" value="ECO:0007669"/>
    <property type="project" value="TreeGrafter"/>
</dbReference>
<evidence type="ECO:0000256" key="1">
    <source>
        <dbReference type="ARBA" id="ARBA00004571"/>
    </source>
</evidence>
<reference evidence="9" key="2">
    <citation type="submission" date="2007-11" db="EMBL/GenBank/DDBJ databases">
        <title>Complete sequence of Delftia acidovorans DSM 14801 / SPH-1.</title>
        <authorList>
            <person name="Copeland A."/>
            <person name="Lucas S."/>
            <person name="Lapidus A."/>
            <person name="Barry K."/>
            <person name="Glavina del Rio T."/>
            <person name="Dalin E."/>
            <person name="Tice H."/>
            <person name="Pitluck S."/>
            <person name="Lowry S."/>
            <person name="Clum A."/>
            <person name="Schmutz J."/>
            <person name="Larimer F."/>
            <person name="Land M."/>
            <person name="Hauser L."/>
            <person name="Kyrpides N."/>
            <person name="Kim E."/>
            <person name="Schleheck D."/>
            <person name="Richardson P."/>
        </authorList>
    </citation>
    <scope>NUCLEOTIDE SEQUENCE [LARGE SCALE GENOMIC DNA]</scope>
    <source>
        <strain evidence="9">DSM 14801 / SPH-1</strain>
    </source>
</reference>
<gene>
    <name evidence="8" type="ordered locus">Daci_4973</name>
</gene>
<dbReference type="EMBL" id="CP000884">
    <property type="protein sequence ID" value="ABX37602.1"/>
    <property type="molecule type" value="Genomic_DNA"/>
</dbReference>
<evidence type="ECO:0000313" key="9">
    <source>
        <dbReference type="Proteomes" id="UP000000784"/>
    </source>
</evidence>
<dbReference type="Gene3D" id="2.40.170.20">
    <property type="entry name" value="TonB-dependent receptor, beta-barrel domain"/>
    <property type="match status" value="1"/>
</dbReference>
<dbReference type="PANTHER" id="PTHR32552:SF74">
    <property type="entry name" value="HYDROXAMATE SIDEROPHORE RECEPTOR FHUE"/>
    <property type="match status" value="1"/>
</dbReference>
<organism evidence="8 9">
    <name type="scientific">Delftia acidovorans (strain DSM 14801 / SPH-1)</name>
    <dbReference type="NCBI Taxonomy" id="398578"/>
    <lineage>
        <taxon>Bacteria</taxon>
        <taxon>Pseudomonadati</taxon>
        <taxon>Pseudomonadota</taxon>
        <taxon>Betaproteobacteria</taxon>
        <taxon>Burkholderiales</taxon>
        <taxon>Comamonadaceae</taxon>
        <taxon>Delftia</taxon>
    </lineage>
</organism>
<evidence type="ECO:0000256" key="5">
    <source>
        <dbReference type="ARBA" id="ARBA00023136"/>
    </source>
</evidence>
<dbReference type="Proteomes" id="UP000000784">
    <property type="component" value="Chromosome"/>
</dbReference>
<evidence type="ECO:0000256" key="4">
    <source>
        <dbReference type="ARBA" id="ARBA00022692"/>
    </source>
</evidence>
<proteinExistence type="inferred from homology"/>
<comment type="similarity">
    <text evidence="7">Belongs to the TonB-dependent receptor family.</text>
</comment>